<feature type="compositionally biased region" description="Basic and acidic residues" evidence="1">
    <location>
        <begin position="129"/>
        <end position="139"/>
    </location>
</feature>
<reference evidence="2" key="2">
    <citation type="journal article" date="2007" name="Science">
        <title>Draft genome sequence of the sexually transmitted pathogen Trichomonas vaginalis.</title>
        <authorList>
            <person name="Carlton J.M."/>
            <person name="Hirt R.P."/>
            <person name="Silva J.C."/>
            <person name="Delcher A.L."/>
            <person name="Schatz M."/>
            <person name="Zhao Q."/>
            <person name="Wortman J.R."/>
            <person name="Bidwell S.L."/>
            <person name="Alsmark U.C.M."/>
            <person name="Besteiro S."/>
            <person name="Sicheritz-Ponten T."/>
            <person name="Noel C.J."/>
            <person name="Dacks J.B."/>
            <person name="Foster P.G."/>
            <person name="Simillion C."/>
            <person name="Van de Peer Y."/>
            <person name="Miranda-Saavedra D."/>
            <person name="Barton G.J."/>
            <person name="Westrop G.D."/>
            <person name="Mueller S."/>
            <person name="Dessi D."/>
            <person name="Fiori P.L."/>
            <person name="Ren Q."/>
            <person name="Paulsen I."/>
            <person name="Zhang H."/>
            <person name="Bastida-Corcuera F.D."/>
            <person name="Simoes-Barbosa A."/>
            <person name="Brown M.T."/>
            <person name="Hayes R.D."/>
            <person name="Mukherjee M."/>
            <person name="Okumura C.Y."/>
            <person name="Schneider R."/>
            <person name="Smith A.J."/>
            <person name="Vanacova S."/>
            <person name="Villalvazo M."/>
            <person name="Haas B.J."/>
            <person name="Pertea M."/>
            <person name="Feldblyum T.V."/>
            <person name="Utterback T.R."/>
            <person name="Shu C.L."/>
            <person name="Osoegawa K."/>
            <person name="de Jong P.J."/>
            <person name="Hrdy I."/>
            <person name="Horvathova L."/>
            <person name="Zubacova Z."/>
            <person name="Dolezal P."/>
            <person name="Malik S.B."/>
            <person name="Logsdon J.M. Jr."/>
            <person name="Henze K."/>
            <person name="Gupta A."/>
            <person name="Wang C.C."/>
            <person name="Dunne R.L."/>
            <person name="Upcroft J.A."/>
            <person name="Upcroft P."/>
            <person name="White O."/>
            <person name="Salzberg S.L."/>
            <person name="Tang P."/>
            <person name="Chiu C.-H."/>
            <person name="Lee Y.-S."/>
            <person name="Embley T.M."/>
            <person name="Coombs G.H."/>
            <person name="Mottram J.C."/>
            <person name="Tachezy J."/>
            <person name="Fraser-Liggett C.M."/>
            <person name="Johnson P.J."/>
        </authorList>
    </citation>
    <scope>NUCLEOTIDE SEQUENCE [LARGE SCALE GENOMIC DNA]</scope>
    <source>
        <strain evidence="2">G3</strain>
    </source>
</reference>
<dbReference type="EMBL" id="DS113806">
    <property type="protein sequence ID" value="EAX95427.1"/>
    <property type="molecule type" value="Genomic_DNA"/>
</dbReference>
<sequence>MEKSESFNGLYYHAVAEKLAQNFSNNKKFRKPMDAEAYRIANEYAIEYLGNHSMSLTEEIAVSESNQYILERHNPNWVARKLKLNPTEPLFPQLVKVLGADQPATVSDTFSDSEEPQPLRNSINVSERGLPKVPEEVKGKNNGRRNLMSDDEDVFTAVMNTTYAEENLGEPKEKKHHHQPEFTALADEEAKENKPSRLYNKKEKRGKKEKLAPPPKDYRAHDMTDTIIDTQ</sequence>
<evidence type="ECO:0000256" key="1">
    <source>
        <dbReference type="SAM" id="MobiDB-lite"/>
    </source>
</evidence>
<dbReference type="AlphaFoldDB" id="A2FI40"/>
<feature type="region of interest" description="Disordered" evidence="1">
    <location>
        <begin position="126"/>
        <end position="147"/>
    </location>
</feature>
<name>A2FI40_TRIV3</name>
<protein>
    <submittedName>
        <fullName evidence="2">Uncharacterized protein</fullName>
    </submittedName>
</protein>
<feature type="region of interest" description="Disordered" evidence="1">
    <location>
        <begin position="166"/>
        <end position="231"/>
    </location>
</feature>
<keyword evidence="3" id="KW-1185">Reference proteome</keyword>
<dbReference type="InParanoid" id="A2FI40"/>
<proteinExistence type="predicted"/>
<dbReference type="RefSeq" id="XP_001308357.1">
    <property type="nucleotide sequence ID" value="XM_001308356.1"/>
</dbReference>
<dbReference type="KEGG" id="tva:4753177"/>
<dbReference type="VEuPathDB" id="TrichDB:TVAGG3_0365120"/>
<organism evidence="2 3">
    <name type="scientific">Trichomonas vaginalis (strain ATCC PRA-98 / G3)</name>
    <dbReference type="NCBI Taxonomy" id="412133"/>
    <lineage>
        <taxon>Eukaryota</taxon>
        <taxon>Metamonada</taxon>
        <taxon>Parabasalia</taxon>
        <taxon>Trichomonadida</taxon>
        <taxon>Trichomonadidae</taxon>
        <taxon>Trichomonas</taxon>
    </lineage>
</organism>
<gene>
    <name evidence="2" type="ORF">TVAG_368270</name>
</gene>
<evidence type="ECO:0000313" key="2">
    <source>
        <dbReference type="EMBL" id="EAX95427.1"/>
    </source>
</evidence>
<dbReference type="Proteomes" id="UP000001542">
    <property type="component" value="Unassembled WGS sequence"/>
</dbReference>
<reference evidence="2" key="1">
    <citation type="submission" date="2006-10" db="EMBL/GenBank/DDBJ databases">
        <authorList>
            <person name="Amadeo P."/>
            <person name="Zhao Q."/>
            <person name="Wortman J."/>
            <person name="Fraser-Liggett C."/>
            <person name="Carlton J."/>
        </authorList>
    </citation>
    <scope>NUCLEOTIDE SEQUENCE</scope>
    <source>
        <strain evidence="2">G3</strain>
    </source>
</reference>
<accession>A2FI40</accession>
<dbReference type="VEuPathDB" id="TrichDB:TVAG_368270"/>
<evidence type="ECO:0000313" key="3">
    <source>
        <dbReference type="Proteomes" id="UP000001542"/>
    </source>
</evidence>